<dbReference type="CDD" id="cd07814">
    <property type="entry name" value="SRPBCC_CalC_Aha1-like"/>
    <property type="match status" value="1"/>
</dbReference>
<reference evidence="4" key="1">
    <citation type="submission" date="2019-05" db="EMBL/GenBank/DDBJ databases">
        <title>Flavobacterium profundi sp. nov., isolated from a deep-sea seamount.</title>
        <authorList>
            <person name="Zhang D.-C."/>
        </authorList>
    </citation>
    <scope>NUCLEOTIDE SEQUENCE [LARGE SCALE GENOMIC DNA]</scope>
    <source>
        <strain evidence="4">TP390</strain>
    </source>
</reference>
<dbReference type="RefSeq" id="WP_140995988.1">
    <property type="nucleotide sequence ID" value="NZ_VDCZ01000001.1"/>
</dbReference>
<dbReference type="Pfam" id="PF08327">
    <property type="entry name" value="AHSA1"/>
    <property type="match status" value="1"/>
</dbReference>
<keyword evidence="4" id="KW-1185">Reference proteome</keyword>
<dbReference type="InterPro" id="IPR023393">
    <property type="entry name" value="START-like_dom_sf"/>
</dbReference>
<protein>
    <submittedName>
        <fullName evidence="3">SRPBCC domain-containing protein</fullName>
    </submittedName>
</protein>
<dbReference type="InterPro" id="IPR013538">
    <property type="entry name" value="ASHA1/2-like_C"/>
</dbReference>
<accession>A0A6I4ID10</accession>
<proteinExistence type="inferred from homology"/>
<name>A0A6I4ID10_9FLAO</name>
<comment type="caution">
    <text evidence="3">The sequence shown here is derived from an EMBL/GenBank/DDBJ whole genome shotgun (WGS) entry which is preliminary data.</text>
</comment>
<gene>
    <name evidence="3" type="ORF">GOQ30_00125</name>
</gene>
<dbReference type="SUPFAM" id="SSF55961">
    <property type="entry name" value="Bet v1-like"/>
    <property type="match status" value="1"/>
</dbReference>
<comment type="similarity">
    <text evidence="1">Belongs to the AHA1 family.</text>
</comment>
<evidence type="ECO:0000313" key="4">
    <source>
        <dbReference type="Proteomes" id="UP000431264"/>
    </source>
</evidence>
<dbReference type="EMBL" id="WQLW01000001">
    <property type="protein sequence ID" value="MVO07563.1"/>
    <property type="molecule type" value="Genomic_DNA"/>
</dbReference>
<feature type="domain" description="Activator of Hsp90 ATPase homologue 1/2-like C-terminal" evidence="2">
    <location>
        <begin position="15"/>
        <end position="141"/>
    </location>
</feature>
<organism evidence="3 4">
    <name type="scientific">Flavobacterium profundi</name>
    <dbReference type="NCBI Taxonomy" id="1774945"/>
    <lineage>
        <taxon>Bacteria</taxon>
        <taxon>Pseudomonadati</taxon>
        <taxon>Bacteroidota</taxon>
        <taxon>Flavobacteriia</taxon>
        <taxon>Flavobacteriales</taxon>
        <taxon>Flavobacteriaceae</taxon>
        <taxon>Flavobacterium</taxon>
    </lineage>
</organism>
<dbReference type="AlphaFoldDB" id="A0A6I4ID10"/>
<dbReference type="OrthoDB" id="287565at2"/>
<dbReference type="Proteomes" id="UP000431264">
    <property type="component" value="Unassembled WGS sequence"/>
</dbReference>
<dbReference type="Gene3D" id="3.30.530.20">
    <property type="match status" value="1"/>
</dbReference>
<evidence type="ECO:0000256" key="1">
    <source>
        <dbReference type="ARBA" id="ARBA00006817"/>
    </source>
</evidence>
<sequence>MKHTNYNFRFSSSKSAATIFNILLHPEKWWKGLFAEEITGKSQQIGDEFSFRAGNGAHFSVQKLIDTIPNQKITWLVTQSHLSFLDQKDEWNETQITFELEETEDRTLVTFTHKGLVPEIECYNQCSNAWSQYLQNLKVALD</sequence>
<evidence type="ECO:0000313" key="3">
    <source>
        <dbReference type="EMBL" id="MVO07563.1"/>
    </source>
</evidence>
<evidence type="ECO:0000259" key="2">
    <source>
        <dbReference type="Pfam" id="PF08327"/>
    </source>
</evidence>